<dbReference type="PRINTS" id="PR00080">
    <property type="entry name" value="SDRFAMILY"/>
</dbReference>
<name>A0A6J4GYR8_9ACTN</name>
<dbReference type="SUPFAM" id="SSF51735">
    <property type="entry name" value="NAD(P)-binding Rossmann-fold domains"/>
    <property type="match status" value="1"/>
</dbReference>
<dbReference type="Pfam" id="PF13561">
    <property type="entry name" value="adh_short_C2"/>
    <property type="match status" value="1"/>
</dbReference>
<dbReference type="AlphaFoldDB" id="A0A6J4GYR8"/>
<reference evidence="3" key="1">
    <citation type="submission" date="2020-02" db="EMBL/GenBank/DDBJ databases">
        <authorList>
            <person name="Meier V. D."/>
        </authorList>
    </citation>
    <scope>NUCLEOTIDE SEQUENCE</scope>
    <source>
        <strain evidence="3">AVDCRST_MAG50</strain>
    </source>
</reference>
<dbReference type="Gene3D" id="3.40.50.720">
    <property type="entry name" value="NAD(P)-binding Rossmann-like Domain"/>
    <property type="match status" value="1"/>
</dbReference>
<accession>A0A6J4GYR8</accession>
<protein>
    <submittedName>
        <fullName evidence="3">3-oxoacyl-[acyl-carrier protein] reductase</fullName>
        <ecNumber evidence="3">1.1.1.100</ecNumber>
    </submittedName>
</protein>
<evidence type="ECO:0000256" key="1">
    <source>
        <dbReference type="ARBA" id="ARBA00006484"/>
    </source>
</evidence>
<dbReference type="EMBL" id="CADCTF010000001">
    <property type="protein sequence ID" value="CAA9209528.1"/>
    <property type="molecule type" value="Genomic_DNA"/>
</dbReference>
<dbReference type="PRINTS" id="PR00081">
    <property type="entry name" value="GDHRDH"/>
</dbReference>
<dbReference type="CDD" id="cd05233">
    <property type="entry name" value="SDR_c"/>
    <property type="match status" value="1"/>
</dbReference>
<proteinExistence type="inferred from homology"/>
<dbReference type="FunFam" id="3.40.50.720:FF:000084">
    <property type="entry name" value="Short-chain dehydrogenase reductase"/>
    <property type="match status" value="1"/>
</dbReference>
<dbReference type="PANTHER" id="PTHR24321">
    <property type="entry name" value="DEHYDROGENASES, SHORT CHAIN"/>
    <property type="match status" value="1"/>
</dbReference>
<evidence type="ECO:0000313" key="3">
    <source>
        <dbReference type="EMBL" id="CAA9209528.1"/>
    </source>
</evidence>
<gene>
    <name evidence="3" type="ORF">AVDCRST_MAG50-935</name>
</gene>
<dbReference type="InterPro" id="IPR036291">
    <property type="entry name" value="NAD(P)-bd_dom_sf"/>
</dbReference>
<comment type="similarity">
    <text evidence="1">Belongs to the short-chain dehydrogenases/reductases (SDR) family.</text>
</comment>
<sequence>MAGRLAGKAALVVGAGQTPGETMGNGRATAMLFAREGAHVVVVDRHEGSANETAARIAAEGGRADVLVCDIAQPGAAEALVADARKVLGRIDILHNNVGIGAGDGSPSSLTEEGWDRIMNVNLRALWLTCKHVIPVMREQGSGSIVSISSAAAVSAAGSLTAYKISKAGINALTQNMAVTNARYGIRANVIMPGLIDTPMAVDAAAKARGVPRAEVAEARARQVPLRHQGSAWDVAHAALFLASDEAAFITGVVLPVDGGQCAMVG</sequence>
<dbReference type="GO" id="GO:0004316">
    <property type="term" value="F:3-oxoacyl-[acyl-carrier-protein] reductase (NADPH) activity"/>
    <property type="evidence" value="ECO:0007669"/>
    <property type="project" value="UniProtKB-EC"/>
</dbReference>
<dbReference type="PANTHER" id="PTHR24321:SF15">
    <property type="entry name" value="OXIDOREDUCTASE UCPA"/>
    <property type="match status" value="1"/>
</dbReference>
<dbReference type="InterPro" id="IPR002347">
    <property type="entry name" value="SDR_fam"/>
</dbReference>
<evidence type="ECO:0000256" key="2">
    <source>
        <dbReference type="ARBA" id="ARBA00023002"/>
    </source>
</evidence>
<dbReference type="EC" id="1.1.1.100" evidence="3"/>
<keyword evidence="2 3" id="KW-0560">Oxidoreductase</keyword>
<organism evidence="3">
    <name type="scientific">uncultured Acidimicrobiales bacterium</name>
    <dbReference type="NCBI Taxonomy" id="310071"/>
    <lineage>
        <taxon>Bacteria</taxon>
        <taxon>Bacillati</taxon>
        <taxon>Actinomycetota</taxon>
        <taxon>Acidimicrobiia</taxon>
        <taxon>Acidimicrobiales</taxon>
        <taxon>environmental samples</taxon>
    </lineage>
</organism>